<accession>A0A0E9T0S4</accession>
<evidence type="ECO:0000313" key="1">
    <source>
        <dbReference type="EMBL" id="JAH46313.1"/>
    </source>
</evidence>
<organism evidence="1">
    <name type="scientific">Anguilla anguilla</name>
    <name type="common">European freshwater eel</name>
    <name type="synonym">Muraena anguilla</name>
    <dbReference type="NCBI Taxonomy" id="7936"/>
    <lineage>
        <taxon>Eukaryota</taxon>
        <taxon>Metazoa</taxon>
        <taxon>Chordata</taxon>
        <taxon>Craniata</taxon>
        <taxon>Vertebrata</taxon>
        <taxon>Euteleostomi</taxon>
        <taxon>Actinopterygii</taxon>
        <taxon>Neopterygii</taxon>
        <taxon>Teleostei</taxon>
        <taxon>Anguilliformes</taxon>
        <taxon>Anguillidae</taxon>
        <taxon>Anguilla</taxon>
    </lineage>
</organism>
<dbReference type="EMBL" id="GBXM01062264">
    <property type="protein sequence ID" value="JAH46313.1"/>
    <property type="molecule type" value="Transcribed_RNA"/>
</dbReference>
<reference evidence="1" key="1">
    <citation type="submission" date="2014-11" db="EMBL/GenBank/DDBJ databases">
        <authorList>
            <person name="Amaro Gonzalez C."/>
        </authorList>
    </citation>
    <scope>NUCLEOTIDE SEQUENCE</scope>
</reference>
<reference evidence="1" key="2">
    <citation type="journal article" date="2015" name="Fish Shellfish Immunol.">
        <title>Early steps in the European eel (Anguilla anguilla)-Vibrio vulnificus interaction in the gills: Role of the RtxA13 toxin.</title>
        <authorList>
            <person name="Callol A."/>
            <person name="Pajuelo D."/>
            <person name="Ebbesson L."/>
            <person name="Teles M."/>
            <person name="MacKenzie S."/>
            <person name="Amaro C."/>
        </authorList>
    </citation>
    <scope>NUCLEOTIDE SEQUENCE</scope>
</reference>
<proteinExistence type="predicted"/>
<dbReference type="AlphaFoldDB" id="A0A0E9T0S4"/>
<name>A0A0E9T0S4_ANGAN</name>
<sequence length="18" mass="1922">MSPRPSSCHVKSILALPV</sequence>
<protein>
    <submittedName>
        <fullName evidence="1">Uncharacterized protein</fullName>
    </submittedName>
</protein>